<accession>A0A7X0Y5J1</accession>
<proteinExistence type="predicted"/>
<dbReference type="PANTHER" id="PTHR30383:SF29">
    <property type="entry name" value="SGNH HYDROLASE-TYPE ESTERASE DOMAIN-CONTAINING PROTEIN"/>
    <property type="match status" value="1"/>
</dbReference>
<evidence type="ECO:0000259" key="2">
    <source>
        <dbReference type="Pfam" id="PF13472"/>
    </source>
</evidence>
<evidence type="ECO:0000259" key="1">
    <source>
        <dbReference type="Pfam" id="PF10651"/>
    </source>
</evidence>
<feature type="domain" description="SGNH hydrolase-type esterase" evidence="2">
    <location>
        <begin position="189"/>
        <end position="369"/>
    </location>
</feature>
<evidence type="ECO:0000313" key="3">
    <source>
        <dbReference type="EMBL" id="MBC1937198.1"/>
    </source>
</evidence>
<feature type="domain" description="BppU N-terminal" evidence="1">
    <location>
        <begin position="13"/>
        <end position="146"/>
    </location>
</feature>
<organism evidence="3 4">
    <name type="scientific">Listeria grandensis</name>
    <dbReference type="NCBI Taxonomy" id="1494963"/>
    <lineage>
        <taxon>Bacteria</taxon>
        <taxon>Bacillati</taxon>
        <taxon>Bacillota</taxon>
        <taxon>Bacilli</taxon>
        <taxon>Bacillales</taxon>
        <taxon>Listeriaceae</taxon>
        <taxon>Listeria</taxon>
    </lineage>
</organism>
<dbReference type="RefSeq" id="WP_185526797.1">
    <property type="nucleotide sequence ID" value="NZ_JAARWN010000014.1"/>
</dbReference>
<evidence type="ECO:0000313" key="4">
    <source>
        <dbReference type="Proteomes" id="UP000535908"/>
    </source>
</evidence>
<dbReference type="InterPro" id="IPR051532">
    <property type="entry name" value="Ester_Hydrolysis_Enzymes"/>
</dbReference>
<dbReference type="SUPFAM" id="SSF52266">
    <property type="entry name" value="SGNH hydrolase"/>
    <property type="match status" value="1"/>
</dbReference>
<dbReference type="InterPro" id="IPR013830">
    <property type="entry name" value="SGNH_hydro"/>
</dbReference>
<dbReference type="Gene3D" id="2.60.40.3350">
    <property type="match status" value="1"/>
</dbReference>
<dbReference type="Gene3D" id="3.40.50.1110">
    <property type="entry name" value="SGNH hydrolase"/>
    <property type="match status" value="1"/>
</dbReference>
<dbReference type="InterPro" id="IPR036514">
    <property type="entry name" value="SGNH_hydro_sf"/>
</dbReference>
<dbReference type="EMBL" id="JAARWN010000014">
    <property type="protein sequence ID" value="MBC1937198.1"/>
    <property type="molecule type" value="Genomic_DNA"/>
</dbReference>
<dbReference type="PANTHER" id="PTHR30383">
    <property type="entry name" value="THIOESTERASE 1/PROTEASE 1/LYSOPHOSPHOLIPASE L1"/>
    <property type="match status" value="1"/>
</dbReference>
<dbReference type="Pfam" id="PF13472">
    <property type="entry name" value="Lipase_GDSL_2"/>
    <property type="match status" value="1"/>
</dbReference>
<dbReference type="InterPro" id="IPR018913">
    <property type="entry name" value="BppU_N"/>
</dbReference>
<reference evidence="3 4" key="1">
    <citation type="submission" date="2020-03" db="EMBL/GenBank/DDBJ databases">
        <title>Soil Listeria distribution.</title>
        <authorList>
            <person name="Liao J."/>
            <person name="Wiedmann M."/>
        </authorList>
    </citation>
    <scope>NUCLEOTIDE SEQUENCE [LARGE SCALE GENOMIC DNA]</scope>
    <source>
        <strain evidence="3 4">FSL L7-0741</strain>
    </source>
</reference>
<dbReference type="Proteomes" id="UP000535908">
    <property type="component" value="Unassembled WGS sequence"/>
</dbReference>
<dbReference type="AlphaFoldDB" id="A0A7X0Y5J1"/>
<name>A0A7X0Y5J1_9LIST</name>
<dbReference type="Pfam" id="PF10651">
    <property type="entry name" value="BppU_N"/>
    <property type="match status" value="1"/>
</dbReference>
<gene>
    <name evidence="3" type="ORF">HCA69_12525</name>
</gene>
<protein>
    <submittedName>
        <fullName evidence="3">BppU family phage baseplate upper protein</fullName>
    </submittedName>
</protein>
<comment type="caution">
    <text evidence="3">The sequence shown here is derived from an EMBL/GenBank/DDBJ whole genome shotgun (WGS) entry which is preliminary data.</text>
</comment>
<sequence>MSDEVFKDLGTTLEVSTSNRASLDLKGAFSTQDIKTARLVFPLTKPKSELQLDKVEAYLYLVSTTLKSESKAVIDVDSATVTYVLADEEIKHSGKIFGELYLRYADGRVLSAHKFHFKIDRALIDQNVEVSASVYNVSIEDLMEKYSSKFDLLEAELYRQLAKYRSLQQELISRGFEKLKAGQAVKILCYGDSLTYGYDIYSADRRPADQVPTSNGTKHVRERASTTYPEALQLALQEVYAGVTVQNWGYSGDTVITSYPHWDGINPNADITLLMLGHNDSKDAKESMSAFLAGYRKIAERALAWGSAIIFLTPPRQKSATDFTVDVYSQAVMQLAKEYQAPVVDMSELTAGIAADFYSDSVHFSAKGYNFIGKKLASIFLGKTLLNSNVVGANDALNVIKEISGVQYKGNCTLGFSAYYPTEDNSEVGKGTALVLNPQGRAYFSFCADENNLLILPTVFAGSGTLQLKVSMDFEAETANNNNSYVFNTTSPRVMNKSLKSTVYTTSDLNWYSARGLHIDGKINASKLIYAARKGYYTICIENLDPTYSVNLFSLEFRSISDVLFRGNYLYTLGTLSTDILLLSAGNYEFYSSGAINMPFVNAALVSLEIYVGGSNRKTFKVKNLVTNATWEGAYNPAASSDIVWDRLVTAKELEAFQARLDNLEGAD</sequence>